<comment type="caution">
    <text evidence="1">The sequence shown here is derived from an EMBL/GenBank/DDBJ whole genome shotgun (WGS) entry which is preliminary data.</text>
</comment>
<dbReference type="Proteomes" id="UP001266305">
    <property type="component" value="Unassembled WGS sequence"/>
</dbReference>
<evidence type="ECO:0000313" key="2">
    <source>
        <dbReference type="Proteomes" id="UP001266305"/>
    </source>
</evidence>
<dbReference type="EMBL" id="JASSZA010000017">
    <property type="protein sequence ID" value="KAK2090191.1"/>
    <property type="molecule type" value="Genomic_DNA"/>
</dbReference>
<gene>
    <name evidence="1" type="ORF">P7K49_031447</name>
</gene>
<evidence type="ECO:0000313" key="1">
    <source>
        <dbReference type="EMBL" id="KAK2090191.1"/>
    </source>
</evidence>
<proteinExistence type="predicted"/>
<accession>A0ABQ9TZH9</accession>
<reference evidence="1 2" key="1">
    <citation type="submission" date="2023-05" db="EMBL/GenBank/DDBJ databases">
        <title>B98-5 Cell Line De Novo Hybrid Assembly: An Optical Mapping Approach.</title>
        <authorList>
            <person name="Kananen K."/>
            <person name="Auerbach J.A."/>
            <person name="Kautto E."/>
            <person name="Blachly J.S."/>
        </authorList>
    </citation>
    <scope>NUCLEOTIDE SEQUENCE [LARGE SCALE GENOMIC DNA]</scope>
    <source>
        <strain evidence="1">B95-8</strain>
        <tissue evidence="1">Cell line</tissue>
    </source>
</reference>
<organism evidence="1 2">
    <name type="scientific">Saguinus oedipus</name>
    <name type="common">Cotton-top tamarin</name>
    <name type="synonym">Oedipomidas oedipus</name>
    <dbReference type="NCBI Taxonomy" id="9490"/>
    <lineage>
        <taxon>Eukaryota</taxon>
        <taxon>Metazoa</taxon>
        <taxon>Chordata</taxon>
        <taxon>Craniata</taxon>
        <taxon>Vertebrata</taxon>
        <taxon>Euteleostomi</taxon>
        <taxon>Mammalia</taxon>
        <taxon>Eutheria</taxon>
        <taxon>Euarchontoglires</taxon>
        <taxon>Primates</taxon>
        <taxon>Haplorrhini</taxon>
        <taxon>Platyrrhini</taxon>
        <taxon>Cebidae</taxon>
        <taxon>Callitrichinae</taxon>
        <taxon>Saguinus</taxon>
    </lineage>
</organism>
<sequence>MEDPQRPRSHTVTTTTSSFAENFSTSSSSFAYDREFLRTLPGLLIVAEISRCGSEHSWDGGEAWAFFSPLEGMEAGNSSDLPGNPSQSFKAEKGLAPCQQLEVVTV</sequence>
<keyword evidence="2" id="KW-1185">Reference proteome</keyword>
<protein>
    <submittedName>
        <fullName evidence="1">Uncharacterized protein</fullName>
    </submittedName>
</protein>
<name>A0ABQ9TZH9_SAGOE</name>